<keyword evidence="1" id="KW-1133">Transmembrane helix</keyword>
<dbReference type="eggNOG" id="ENOG502ZCCM">
    <property type="taxonomic scope" value="Bacteria"/>
</dbReference>
<dbReference type="InterPro" id="IPR025495">
    <property type="entry name" value="DUF4386"/>
</dbReference>
<organism evidence="2 3">
    <name type="scientific">Gordonia rhizosphera NBRC 16068</name>
    <dbReference type="NCBI Taxonomy" id="1108045"/>
    <lineage>
        <taxon>Bacteria</taxon>
        <taxon>Bacillati</taxon>
        <taxon>Actinomycetota</taxon>
        <taxon>Actinomycetes</taxon>
        <taxon>Mycobacteriales</taxon>
        <taxon>Gordoniaceae</taxon>
        <taxon>Gordonia</taxon>
    </lineage>
</organism>
<evidence type="ECO:0000313" key="2">
    <source>
        <dbReference type="EMBL" id="GAB90814.1"/>
    </source>
</evidence>
<feature type="transmembrane region" description="Helical" evidence="1">
    <location>
        <begin position="141"/>
        <end position="161"/>
    </location>
</feature>
<dbReference type="AlphaFoldDB" id="K6WWB0"/>
<feature type="transmembrane region" description="Helical" evidence="1">
    <location>
        <begin position="62"/>
        <end position="86"/>
    </location>
</feature>
<dbReference type="EMBL" id="BAHC01000118">
    <property type="protein sequence ID" value="GAB90814.1"/>
    <property type="molecule type" value="Genomic_DNA"/>
</dbReference>
<dbReference type="STRING" id="1108045.GORHZ_118_00300"/>
<keyword evidence="1" id="KW-0472">Membrane</keyword>
<protein>
    <recommendedName>
        <fullName evidence="4">DUF4386 domain-containing protein</fullName>
    </recommendedName>
</protein>
<feature type="transmembrane region" description="Helical" evidence="1">
    <location>
        <begin position="204"/>
        <end position="226"/>
    </location>
</feature>
<keyword evidence="3" id="KW-1185">Reference proteome</keyword>
<dbReference type="OrthoDB" id="1160166at2"/>
<name>K6WWB0_9ACTN</name>
<dbReference type="RefSeq" id="WP_006333897.1">
    <property type="nucleotide sequence ID" value="NZ_BAHC01000118.1"/>
</dbReference>
<reference evidence="2 3" key="1">
    <citation type="submission" date="2012-08" db="EMBL/GenBank/DDBJ databases">
        <title>Whole genome shotgun sequence of Gordonia rhizosphera NBRC 16068.</title>
        <authorList>
            <person name="Takarada H."/>
            <person name="Isaki S."/>
            <person name="Hosoyama A."/>
            <person name="Tsuchikane K."/>
            <person name="Katsumata H."/>
            <person name="Baba S."/>
            <person name="Ohji S."/>
            <person name="Yamazaki S."/>
            <person name="Fujita N."/>
        </authorList>
    </citation>
    <scope>NUCLEOTIDE SEQUENCE [LARGE SCALE GENOMIC DNA]</scope>
    <source>
        <strain evidence="2 3">NBRC 16068</strain>
    </source>
</reference>
<keyword evidence="1" id="KW-0812">Transmembrane</keyword>
<evidence type="ECO:0000313" key="3">
    <source>
        <dbReference type="Proteomes" id="UP000008363"/>
    </source>
</evidence>
<evidence type="ECO:0008006" key="4">
    <source>
        <dbReference type="Google" id="ProtNLM"/>
    </source>
</evidence>
<evidence type="ECO:0000256" key="1">
    <source>
        <dbReference type="SAM" id="Phobius"/>
    </source>
</evidence>
<dbReference type="Pfam" id="PF14329">
    <property type="entry name" value="DUF4386"/>
    <property type="match status" value="1"/>
</dbReference>
<feature type="transmembrane region" description="Helical" evidence="1">
    <location>
        <begin position="173"/>
        <end position="198"/>
    </location>
</feature>
<comment type="caution">
    <text evidence="2">The sequence shown here is derived from an EMBL/GenBank/DDBJ whole genome shotgun (WGS) entry which is preliminary data.</text>
</comment>
<dbReference type="Proteomes" id="UP000008363">
    <property type="component" value="Unassembled WGS sequence"/>
</dbReference>
<feature type="transmembrane region" description="Helical" evidence="1">
    <location>
        <begin position="98"/>
        <end position="121"/>
    </location>
</feature>
<proteinExistence type="predicted"/>
<accession>K6WWB0</accession>
<gene>
    <name evidence="2" type="ORF">GORHZ_118_00300</name>
</gene>
<sequence length="256" mass="26973">MTASSPAVLTPPRSAARWAGLGYLAIFVLAVFANFFAIGAVYDPDDASATLDGVATSAGLLRMGILAFLAVFLIDVLIAWALYVLFRPVRRDLALLTAWSRLVHTVFLGVGLVFAFGALVLVEQDAPGQASAGDVQLAMRLFDMTWLIGLAAFGVHLILLARLLWTSAGGPRWIAAVLTVAGAAYIVDTIAHIALADYASYADIFLPVVAVPSVVGELALTVWLLAVARGRRPVPTAGRGESPAKAQITDFADCAH</sequence>
<feature type="transmembrane region" description="Helical" evidence="1">
    <location>
        <begin position="21"/>
        <end position="42"/>
    </location>
</feature>